<evidence type="ECO:0000313" key="3">
    <source>
        <dbReference type="Proteomes" id="UP001595733"/>
    </source>
</evidence>
<comment type="caution">
    <text evidence="2">The sequence shown here is derived from an EMBL/GenBank/DDBJ whole genome shotgun (WGS) entry which is preliminary data.</text>
</comment>
<keyword evidence="3" id="KW-1185">Reference proteome</keyword>
<evidence type="ECO:0000259" key="1">
    <source>
        <dbReference type="Pfam" id="PF12867"/>
    </source>
</evidence>
<reference evidence="3" key="1">
    <citation type="journal article" date="2019" name="Int. J. Syst. Evol. Microbiol.">
        <title>The Global Catalogue of Microorganisms (GCM) 10K type strain sequencing project: providing services to taxonomists for standard genome sequencing and annotation.</title>
        <authorList>
            <consortium name="The Broad Institute Genomics Platform"/>
            <consortium name="The Broad Institute Genome Sequencing Center for Infectious Disease"/>
            <person name="Wu L."/>
            <person name="Ma J."/>
        </authorList>
    </citation>
    <scope>NUCLEOTIDE SEQUENCE [LARGE SCALE GENOMIC DNA]</scope>
    <source>
        <strain evidence="3">CCUG 50353</strain>
    </source>
</reference>
<dbReference type="RefSeq" id="WP_378139932.1">
    <property type="nucleotide sequence ID" value="NZ_JBHSEF010000009.1"/>
</dbReference>
<feature type="domain" description="DinB-like" evidence="1">
    <location>
        <begin position="8"/>
        <end position="147"/>
    </location>
</feature>
<dbReference type="InterPro" id="IPR034660">
    <property type="entry name" value="DinB/YfiT-like"/>
</dbReference>
<dbReference type="Pfam" id="PF12867">
    <property type="entry name" value="DinB_2"/>
    <property type="match status" value="1"/>
</dbReference>
<gene>
    <name evidence="2" type="ORF">ACFO0S_02770</name>
</gene>
<evidence type="ECO:0000313" key="2">
    <source>
        <dbReference type="EMBL" id="MFC4353990.1"/>
    </source>
</evidence>
<organism evidence="2 3">
    <name type="scientific">Chryseomicrobium palamuruense</name>
    <dbReference type="NCBI Taxonomy" id="682973"/>
    <lineage>
        <taxon>Bacteria</taxon>
        <taxon>Bacillati</taxon>
        <taxon>Bacillota</taxon>
        <taxon>Bacilli</taxon>
        <taxon>Bacillales</taxon>
        <taxon>Caryophanaceae</taxon>
        <taxon>Chryseomicrobium</taxon>
    </lineage>
</organism>
<dbReference type="InterPro" id="IPR024775">
    <property type="entry name" value="DinB-like"/>
</dbReference>
<protein>
    <submittedName>
        <fullName evidence="2">DinB family protein</fullName>
    </submittedName>
</protein>
<sequence>METYMEAHLDTVRKLTLTVLDHTPEEFSDRIPEGYRNSIRWNFGHILYVQEKLAYEVAGQQGHLTDVYARLFAAGTSPADWNETPPTLAEIKEQMLLQSERIKQSHQSGLENLLPQAFTNKVGITFDTVGGCLLFSFFHEGLHLDTIRHYIRQLKRAEKNTDRP</sequence>
<proteinExistence type="predicted"/>
<dbReference type="Proteomes" id="UP001595733">
    <property type="component" value="Unassembled WGS sequence"/>
</dbReference>
<dbReference type="EMBL" id="JBHSEF010000009">
    <property type="protein sequence ID" value="MFC4353990.1"/>
    <property type="molecule type" value="Genomic_DNA"/>
</dbReference>
<dbReference type="SUPFAM" id="SSF109854">
    <property type="entry name" value="DinB/YfiT-like putative metalloenzymes"/>
    <property type="match status" value="1"/>
</dbReference>
<accession>A0ABV8URV6</accession>
<name>A0ABV8URV6_9BACL</name>
<dbReference type="Gene3D" id="1.20.120.450">
    <property type="entry name" value="dinb family like domain"/>
    <property type="match status" value="1"/>
</dbReference>